<proteinExistence type="predicted"/>
<dbReference type="Pfam" id="PF00111">
    <property type="entry name" value="Fer2"/>
    <property type="match status" value="1"/>
</dbReference>
<dbReference type="InterPro" id="IPR016167">
    <property type="entry name" value="FAD-bd_PCMH_sub1"/>
</dbReference>
<keyword evidence="6" id="KW-0560">Oxidoreductase</keyword>
<dbReference type="InterPro" id="IPR012675">
    <property type="entry name" value="Beta-grasp_dom_sf"/>
</dbReference>
<dbReference type="Gene3D" id="3.30.43.10">
    <property type="entry name" value="Uridine Diphospho-n-acetylenolpyruvylglucosamine Reductase, domain 2"/>
    <property type="match status" value="1"/>
</dbReference>
<evidence type="ECO:0000256" key="1">
    <source>
        <dbReference type="ARBA" id="ARBA00001974"/>
    </source>
</evidence>
<keyword evidence="2" id="KW-0285">Flavoprotein</keyword>
<evidence type="ECO:0000256" key="5">
    <source>
        <dbReference type="ARBA" id="ARBA00022827"/>
    </source>
</evidence>
<dbReference type="PANTHER" id="PTHR45444">
    <property type="entry name" value="XANTHINE DEHYDROGENASE"/>
    <property type="match status" value="1"/>
</dbReference>
<evidence type="ECO:0000313" key="10">
    <source>
        <dbReference type="Ensembl" id="ENSBMSP00010005000.1"/>
    </source>
</evidence>
<dbReference type="GO" id="GO:0005506">
    <property type="term" value="F:iron ion binding"/>
    <property type="evidence" value="ECO:0007669"/>
    <property type="project" value="InterPro"/>
</dbReference>
<dbReference type="GO" id="GO:0071949">
    <property type="term" value="F:FAD binding"/>
    <property type="evidence" value="ECO:0007669"/>
    <property type="project" value="InterPro"/>
</dbReference>
<dbReference type="Pfam" id="PF01799">
    <property type="entry name" value="Fer2_2"/>
    <property type="match status" value="1"/>
</dbReference>
<dbReference type="PANTHER" id="PTHR45444:SF3">
    <property type="entry name" value="XANTHINE DEHYDROGENASE"/>
    <property type="match status" value="1"/>
</dbReference>
<dbReference type="InterPro" id="IPR002888">
    <property type="entry name" value="2Fe-2S-bd"/>
</dbReference>
<organism evidence="10">
    <name type="scientific">Balaenoptera musculus</name>
    <name type="common">Blue whale</name>
    <dbReference type="NCBI Taxonomy" id="9771"/>
    <lineage>
        <taxon>Eukaryota</taxon>
        <taxon>Metazoa</taxon>
        <taxon>Chordata</taxon>
        <taxon>Craniata</taxon>
        <taxon>Vertebrata</taxon>
        <taxon>Euteleostomi</taxon>
        <taxon>Mammalia</taxon>
        <taxon>Eutheria</taxon>
        <taxon>Laurasiatheria</taxon>
        <taxon>Artiodactyla</taxon>
        <taxon>Whippomorpha</taxon>
        <taxon>Cetacea</taxon>
        <taxon>Mysticeti</taxon>
        <taxon>Balaenopteridae</taxon>
        <taxon>Balaenoptera</taxon>
    </lineage>
</organism>
<dbReference type="InterPro" id="IPR002346">
    <property type="entry name" value="Mopterin_DH_FAD-bd"/>
</dbReference>
<dbReference type="CDD" id="cd00207">
    <property type="entry name" value="fer2"/>
    <property type="match status" value="1"/>
</dbReference>
<accession>A0A8C0CFC4</accession>
<evidence type="ECO:0000256" key="6">
    <source>
        <dbReference type="ARBA" id="ARBA00023002"/>
    </source>
</evidence>
<dbReference type="AlphaFoldDB" id="A0A8C0CFC4"/>
<dbReference type="GeneTree" id="ENSGT00950000183114"/>
<dbReference type="GO" id="GO:0016491">
    <property type="term" value="F:oxidoreductase activity"/>
    <property type="evidence" value="ECO:0007669"/>
    <property type="project" value="UniProtKB-KW"/>
</dbReference>
<feature type="domain" description="FAD-binding PCMH-type" evidence="9">
    <location>
        <begin position="211"/>
        <end position="293"/>
    </location>
</feature>
<evidence type="ECO:0000256" key="7">
    <source>
        <dbReference type="ARBA" id="ARBA00023004"/>
    </source>
</evidence>
<protein>
    <recommendedName>
        <fullName evidence="9">FAD-binding PCMH-type domain-containing protein</fullName>
    </recommendedName>
</protein>
<dbReference type="SUPFAM" id="SSF54292">
    <property type="entry name" value="2Fe-2S ferredoxin-like"/>
    <property type="match status" value="1"/>
</dbReference>
<evidence type="ECO:0000256" key="8">
    <source>
        <dbReference type="ARBA" id="ARBA00023014"/>
    </source>
</evidence>
<dbReference type="InterPro" id="IPR036010">
    <property type="entry name" value="2Fe-2S_ferredoxin-like_sf"/>
</dbReference>
<dbReference type="Gene3D" id="1.10.150.120">
    <property type="entry name" value="[2Fe-2S]-binding domain"/>
    <property type="match status" value="1"/>
</dbReference>
<comment type="cofactor">
    <cofactor evidence="1">
        <name>FAD</name>
        <dbReference type="ChEBI" id="CHEBI:57692"/>
    </cofactor>
</comment>
<keyword evidence="4" id="KW-0479">Metal-binding</keyword>
<dbReference type="GO" id="GO:0051537">
    <property type="term" value="F:2 iron, 2 sulfur cluster binding"/>
    <property type="evidence" value="ECO:0007669"/>
    <property type="project" value="UniProtKB-KW"/>
</dbReference>
<dbReference type="Gene3D" id="3.10.20.30">
    <property type="match status" value="1"/>
</dbReference>
<dbReference type="Ensembl" id="ENSBMST00010005507.1">
    <property type="protein sequence ID" value="ENSBMSP00010005000.1"/>
    <property type="gene ID" value="ENSBMSG00010003674.1"/>
</dbReference>
<evidence type="ECO:0000259" key="9">
    <source>
        <dbReference type="PROSITE" id="PS51387"/>
    </source>
</evidence>
<dbReference type="PROSITE" id="PS51387">
    <property type="entry name" value="FAD_PCMH"/>
    <property type="match status" value="1"/>
</dbReference>
<dbReference type="InterPro" id="IPR016208">
    <property type="entry name" value="Ald_Oxase/xanthine_DH-like"/>
</dbReference>
<sequence length="293" mass="31848">MSSVTKLGRYRVALTEALHLIGTKYACGRGGCGACTVIVSKRDPASQEIRRFPVTVCLAPICSLYGAAVTTVKGVGSIKMRLHPVQERIAKSHGTRCRICTPGMVMPMYTLLKSHPQPSEEQLLAALGGRSDLNKPTARQSQVGSCSNGCQQKGTGKCCLDQGEKDSSSLDRKSDLFAKEEFQPLDPTQELIFPPELLRMAENPEKRTLAFHGKSVTWISPGTLKDLLELKAKHLEGPLILGNTSLGPALKSQGHFHPVLLSPARISELIMVSKTRDGEFQNLLIHLSCLACF</sequence>
<dbReference type="InterPro" id="IPR006058">
    <property type="entry name" value="2Fe2S_fd_BS"/>
</dbReference>
<dbReference type="InterPro" id="IPR001041">
    <property type="entry name" value="2Fe-2S_ferredoxin-type"/>
</dbReference>
<keyword evidence="8" id="KW-0411">Iron-sulfur</keyword>
<dbReference type="FunFam" id="3.30.43.10:FF:000001">
    <property type="entry name" value="Xanthine dehydrogenase/oxidase"/>
    <property type="match status" value="1"/>
</dbReference>
<keyword evidence="5" id="KW-0274">FAD</keyword>
<evidence type="ECO:0000256" key="4">
    <source>
        <dbReference type="ARBA" id="ARBA00022723"/>
    </source>
</evidence>
<dbReference type="InterPro" id="IPR016166">
    <property type="entry name" value="FAD-bd_PCMH"/>
</dbReference>
<dbReference type="PROSITE" id="PS00197">
    <property type="entry name" value="2FE2S_FER_1"/>
    <property type="match status" value="1"/>
</dbReference>
<keyword evidence="3" id="KW-0001">2Fe-2S</keyword>
<dbReference type="SUPFAM" id="SSF56176">
    <property type="entry name" value="FAD-binding/transporter-associated domain-like"/>
    <property type="match status" value="1"/>
</dbReference>
<keyword evidence="7" id="KW-0408">Iron</keyword>
<evidence type="ECO:0000256" key="3">
    <source>
        <dbReference type="ARBA" id="ARBA00022714"/>
    </source>
</evidence>
<reference evidence="10" key="1">
    <citation type="submission" date="2023-09" db="UniProtKB">
        <authorList>
            <consortium name="Ensembl"/>
        </authorList>
    </citation>
    <scope>IDENTIFICATION</scope>
</reference>
<evidence type="ECO:0000256" key="2">
    <source>
        <dbReference type="ARBA" id="ARBA00022630"/>
    </source>
</evidence>
<dbReference type="Pfam" id="PF00941">
    <property type="entry name" value="FAD_binding_5"/>
    <property type="match status" value="1"/>
</dbReference>
<dbReference type="InterPro" id="IPR036884">
    <property type="entry name" value="2Fe-2S-bd_dom_sf"/>
</dbReference>
<dbReference type="OMA" id="NGCCKGQ"/>
<name>A0A8C0CFC4_BALMU</name>
<dbReference type="InterPro" id="IPR036318">
    <property type="entry name" value="FAD-bd_PCMH-like_sf"/>
</dbReference>
<dbReference type="SUPFAM" id="SSF47741">
    <property type="entry name" value="CO dehydrogenase ISP C-domain like"/>
    <property type="match status" value="1"/>
</dbReference>